<dbReference type="Proteomes" id="UP000823749">
    <property type="component" value="Chromosome 1"/>
</dbReference>
<feature type="region of interest" description="Disordered" evidence="1">
    <location>
        <begin position="126"/>
        <end position="151"/>
    </location>
</feature>
<comment type="caution">
    <text evidence="2">The sequence shown here is derived from an EMBL/GenBank/DDBJ whole genome shotgun (WGS) entry which is preliminary data.</text>
</comment>
<reference evidence="2" key="1">
    <citation type="submission" date="2020-08" db="EMBL/GenBank/DDBJ databases">
        <title>Plant Genome Project.</title>
        <authorList>
            <person name="Zhang R.-G."/>
        </authorList>
    </citation>
    <scope>NUCLEOTIDE SEQUENCE</scope>
    <source>
        <strain evidence="2">WSP0</strain>
        <tissue evidence="2">Leaf</tissue>
    </source>
</reference>
<proteinExistence type="predicted"/>
<evidence type="ECO:0000313" key="3">
    <source>
        <dbReference type="Proteomes" id="UP000823749"/>
    </source>
</evidence>
<dbReference type="AlphaFoldDB" id="A0AAV6LLN1"/>
<sequence length="151" mass="16887">MDVQKKKRGTLALYLIYNLNQLKSHGPKVLDLYQAQIQQNLIYLAAIVDAQPQHILVRHIQQPKPKTAQQQPSVLCPSVSRSTSSAPPTTPEYDTRSKHYHASSHATWKWKFKIFGRHAKRKQDLFKTGSSGSQGGNSASGLLIGERGSRL</sequence>
<protein>
    <submittedName>
        <fullName evidence="2">Uncharacterized protein</fullName>
    </submittedName>
</protein>
<name>A0AAV6LLN1_9ERIC</name>
<gene>
    <name evidence="2" type="ORF">RHGRI_001152</name>
</gene>
<organism evidence="2 3">
    <name type="scientific">Rhododendron griersonianum</name>
    <dbReference type="NCBI Taxonomy" id="479676"/>
    <lineage>
        <taxon>Eukaryota</taxon>
        <taxon>Viridiplantae</taxon>
        <taxon>Streptophyta</taxon>
        <taxon>Embryophyta</taxon>
        <taxon>Tracheophyta</taxon>
        <taxon>Spermatophyta</taxon>
        <taxon>Magnoliopsida</taxon>
        <taxon>eudicotyledons</taxon>
        <taxon>Gunneridae</taxon>
        <taxon>Pentapetalae</taxon>
        <taxon>asterids</taxon>
        <taxon>Ericales</taxon>
        <taxon>Ericaceae</taxon>
        <taxon>Ericoideae</taxon>
        <taxon>Rhodoreae</taxon>
        <taxon>Rhododendron</taxon>
    </lineage>
</organism>
<evidence type="ECO:0000256" key="1">
    <source>
        <dbReference type="SAM" id="MobiDB-lite"/>
    </source>
</evidence>
<dbReference type="EMBL" id="JACTNZ010000001">
    <property type="protein sequence ID" value="KAG5565158.1"/>
    <property type="molecule type" value="Genomic_DNA"/>
</dbReference>
<feature type="compositionally biased region" description="Low complexity" evidence="1">
    <location>
        <begin position="62"/>
        <end position="87"/>
    </location>
</feature>
<evidence type="ECO:0000313" key="2">
    <source>
        <dbReference type="EMBL" id="KAG5565158.1"/>
    </source>
</evidence>
<feature type="region of interest" description="Disordered" evidence="1">
    <location>
        <begin position="62"/>
        <end position="101"/>
    </location>
</feature>
<keyword evidence="3" id="KW-1185">Reference proteome</keyword>
<accession>A0AAV6LLN1</accession>